<protein>
    <recommendedName>
        <fullName evidence="8">2Fe-2S ferredoxin-type domain-containing protein</fullName>
    </recommendedName>
</protein>
<reference evidence="10" key="1">
    <citation type="journal article" date="2011" name="Genome Res.">
        <title>Phylogeny-wide analysis of social amoeba genomes highlights ancient origins for complex intercellular communication.</title>
        <authorList>
            <person name="Heidel A.J."/>
            <person name="Lawal H.M."/>
            <person name="Felder M."/>
            <person name="Schilde C."/>
            <person name="Helps N.R."/>
            <person name="Tunggal B."/>
            <person name="Rivero F."/>
            <person name="John U."/>
            <person name="Schleicher M."/>
            <person name="Eichinger L."/>
            <person name="Platzer M."/>
            <person name="Noegel A.A."/>
            <person name="Schaap P."/>
            <person name="Gloeckner G."/>
        </authorList>
    </citation>
    <scope>NUCLEOTIDE SEQUENCE [LARGE SCALE GENOMIC DNA]</scope>
    <source>
        <strain evidence="10">SH3</strain>
    </source>
</reference>
<dbReference type="PRINTS" id="PR00355">
    <property type="entry name" value="ADRENODOXIN"/>
</dbReference>
<dbReference type="EMBL" id="GL883007">
    <property type="protein sequence ID" value="EGG24089.1"/>
    <property type="molecule type" value="Genomic_DNA"/>
</dbReference>
<evidence type="ECO:0000256" key="2">
    <source>
        <dbReference type="ARBA" id="ARBA00022714"/>
    </source>
</evidence>
<dbReference type="InterPro" id="IPR001055">
    <property type="entry name" value="Adrenodoxin-like"/>
</dbReference>
<evidence type="ECO:0000256" key="6">
    <source>
        <dbReference type="ARBA" id="ARBA00034078"/>
    </source>
</evidence>
<comment type="similarity">
    <text evidence="1">Belongs to the adrenodoxin/putidaredoxin family.</text>
</comment>
<evidence type="ECO:0000313" key="10">
    <source>
        <dbReference type="Proteomes" id="UP000007797"/>
    </source>
</evidence>
<dbReference type="RefSeq" id="XP_004361940.1">
    <property type="nucleotide sequence ID" value="XM_004361883.1"/>
</dbReference>
<keyword evidence="10" id="KW-1185">Reference proteome</keyword>
<evidence type="ECO:0000313" key="9">
    <source>
        <dbReference type="EMBL" id="EGG24089.1"/>
    </source>
</evidence>
<gene>
    <name evidence="9" type="ORF">DFA_06228</name>
</gene>
<feature type="region of interest" description="Disordered" evidence="7">
    <location>
        <begin position="108"/>
        <end position="128"/>
    </location>
</feature>
<proteinExistence type="inferred from homology"/>
<dbReference type="InterPro" id="IPR018298">
    <property type="entry name" value="Adrenodoxin_Fe-S_BS"/>
</dbReference>
<dbReference type="SUPFAM" id="SSF54292">
    <property type="entry name" value="2Fe-2S ferredoxin-like"/>
    <property type="match status" value="1"/>
</dbReference>
<keyword evidence="3" id="KW-0479">Metal-binding</keyword>
<evidence type="ECO:0000256" key="7">
    <source>
        <dbReference type="SAM" id="MobiDB-lite"/>
    </source>
</evidence>
<dbReference type="KEGG" id="dfa:DFA_06228"/>
<feature type="domain" description="2Fe-2S ferredoxin-type" evidence="8">
    <location>
        <begin position="133"/>
        <end position="235"/>
    </location>
</feature>
<evidence type="ECO:0000256" key="4">
    <source>
        <dbReference type="ARBA" id="ARBA00023004"/>
    </source>
</evidence>
<evidence type="ECO:0000256" key="3">
    <source>
        <dbReference type="ARBA" id="ARBA00022723"/>
    </source>
</evidence>
<dbReference type="GO" id="GO:0009055">
    <property type="term" value="F:electron transfer activity"/>
    <property type="evidence" value="ECO:0007669"/>
    <property type="project" value="TreeGrafter"/>
</dbReference>
<dbReference type="GO" id="GO:0046872">
    <property type="term" value="F:metal ion binding"/>
    <property type="evidence" value="ECO:0007669"/>
    <property type="project" value="UniProtKB-KW"/>
</dbReference>
<dbReference type="GO" id="GO:0051537">
    <property type="term" value="F:2 iron, 2 sulfur cluster binding"/>
    <property type="evidence" value="ECO:0007669"/>
    <property type="project" value="UniProtKB-KW"/>
</dbReference>
<keyword evidence="4" id="KW-0408">Iron</keyword>
<keyword evidence="2" id="KW-0001">2Fe-2S</keyword>
<dbReference type="InterPro" id="IPR012675">
    <property type="entry name" value="Beta-grasp_dom_sf"/>
</dbReference>
<keyword evidence="5" id="KW-0411">Iron-sulfur</keyword>
<dbReference type="PANTHER" id="PTHR23426">
    <property type="entry name" value="FERREDOXIN/ADRENODOXIN"/>
    <property type="match status" value="1"/>
</dbReference>
<dbReference type="Pfam" id="PF00111">
    <property type="entry name" value="Fer2"/>
    <property type="match status" value="1"/>
</dbReference>
<dbReference type="OrthoDB" id="268593at2759"/>
<evidence type="ECO:0000259" key="8">
    <source>
        <dbReference type="PROSITE" id="PS51085"/>
    </source>
</evidence>
<dbReference type="GO" id="GO:0005739">
    <property type="term" value="C:mitochondrion"/>
    <property type="evidence" value="ECO:0007669"/>
    <property type="project" value="TreeGrafter"/>
</dbReference>
<dbReference type="STRING" id="1054147.F4PKG5"/>
<organism evidence="9 10">
    <name type="scientific">Cavenderia fasciculata</name>
    <name type="common">Slime mold</name>
    <name type="synonym">Dictyostelium fasciculatum</name>
    <dbReference type="NCBI Taxonomy" id="261658"/>
    <lineage>
        <taxon>Eukaryota</taxon>
        <taxon>Amoebozoa</taxon>
        <taxon>Evosea</taxon>
        <taxon>Eumycetozoa</taxon>
        <taxon>Dictyostelia</taxon>
        <taxon>Acytosteliales</taxon>
        <taxon>Cavenderiaceae</taxon>
        <taxon>Cavenderia</taxon>
    </lineage>
</organism>
<sequence>MGSFILRDEPRQVGNRDNPYVIGVVSSSSSYLLTFAQTHLILVNQSTRCLMRQQIIKTTTTTLSSSSSPSSCFYSSSSSLSFKYTNTTSSQLSCRHQQQQQYLINNNQNTNNTNHIQKRLHSSSSKPSSANDVNIVFIDKDGNKKNISVPEGTSLLEAAHDNDIDLEGACEGSVACSTCHVYIESKFFDQLPMSSDEENDMLDLAFDLRTNSRLGCQVIVTKEFEGMEVTMPSATRNMSVDGYKPPRH</sequence>
<dbReference type="CDD" id="cd00207">
    <property type="entry name" value="fer2"/>
    <property type="match status" value="1"/>
</dbReference>
<dbReference type="PROSITE" id="PS51085">
    <property type="entry name" value="2FE2S_FER_2"/>
    <property type="match status" value="1"/>
</dbReference>
<comment type="cofactor">
    <cofactor evidence="6">
        <name>[2Fe-2S] cluster</name>
        <dbReference type="ChEBI" id="CHEBI:190135"/>
    </cofactor>
</comment>
<dbReference type="GO" id="GO:0140647">
    <property type="term" value="P:P450-containing electron transport chain"/>
    <property type="evidence" value="ECO:0007669"/>
    <property type="project" value="InterPro"/>
</dbReference>
<accession>F4PKG5</accession>
<dbReference type="Gene3D" id="3.10.20.30">
    <property type="match status" value="1"/>
</dbReference>
<dbReference type="GeneID" id="14876138"/>
<evidence type="ECO:0000256" key="5">
    <source>
        <dbReference type="ARBA" id="ARBA00023014"/>
    </source>
</evidence>
<dbReference type="PANTHER" id="PTHR23426:SF65">
    <property type="entry name" value="FERREDOXIN-2, MITOCHONDRIAL"/>
    <property type="match status" value="1"/>
</dbReference>
<dbReference type="AlphaFoldDB" id="F4PKG5"/>
<name>F4PKG5_CACFS</name>
<dbReference type="Proteomes" id="UP000007797">
    <property type="component" value="Unassembled WGS sequence"/>
</dbReference>
<evidence type="ECO:0000256" key="1">
    <source>
        <dbReference type="ARBA" id="ARBA00010914"/>
    </source>
</evidence>
<dbReference type="InterPro" id="IPR001041">
    <property type="entry name" value="2Fe-2S_ferredoxin-type"/>
</dbReference>
<dbReference type="InterPro" id="IPR036010">
    <property type="entry name" value="2Fe-2S_ferredoxin-like_sf"/>
</dbReference>
<dbReference type="PROSITE" id="PS00814">
    <property type="entry name" value="ADX"/>
    <property type="match status" value="1"/>
</dbReference>